<comment type="pathway">
    <text evidence="2 10">Glycolipid biosynthesis; glycosylphosphatidylinositol-anchor biosynthesis.</text>
</comment>
<dbReference type="InterPro" id="IPR013233">
    <property type="entry name" value="PIG-X/PBN1"/>
</dbReference>
<name>A0AAJ6CGY7_9BASI</name>
<dbReference type="GO" id="GO:0006506">
    <property type="term" value="P:GPI anchor biosynthetic process"/>
    <property type="evidence" value="ECO:0007669"/>
    <property type="project" value="UniProtKB-KW"/>
</dbReference>
<proteinExistence type="inferred from homology"/>
<evidence type="ECO:0000256" key="1">
    <source>
        <dbReference type="ARBA" id="ARBA00004389"/>
    </source>
</evidence>
<evidence type="ECO:0000256" key="4">
    <source>
        <dbReference type="ARBA" id="ARBA00022502"/>
    </source>
</evidence>
<reference evidence="11 12" key="1">
    <citation type="submission" date="2023-03" db="EMBL/GenBank/DDBJ databases">
        <title>Mating type loci evolution in Malassezia.</title>
        <authorList>
            <person name="Coelho M.A."/>
        </authorList>
    </citation>
    <scope>NUCLEOTIDE SEQUENCE [LARGE SCALE GENOMIC DNA]</scope>
    <source>
        <strain evidence="11 12">CBS 9725</strain>
    </source>
</reference>
<protein>
    <recommendedName>
        <fullName evidence="10">Protein PBN1</fullName>
    </recommendedName>
</protein>
<comment type="function">
    <text evidence="10">Required for proper folding and/or the stability of a subset of proteins in the endoplasmic reticulum. Component of glycosylphosphatidylinositol-mannosyltransferase 1 which transfers the first of the 4 mannoses in the GPI-anchor precursors during GPI-anchor biosynthesis. Probably acts by stabilizing the mannosyltransferase GPI14.</text>
</comment>
<organism evidence="11 12">
    <name type="scientific">Malassezia yamatoensis</name>
    <dbReference type="NCBI Taxonomy" id="253288"/>
    <lineage>
        <taxon>Eukaryota</taxon>
        <taxon>Fungi</taxon>
        <taxon>Dikarya</taxon>
        <taxon>Basidiomycota</taxon>
        <taxon>Ustilaginomycotina</taxon>
        <taxon>Malasseziomycetes</taxon>
        <taxon>Malasseziales</taxon>
        <taxon>Malasseziaceae</taxon>
        <taxon>Malassezia</taxon>
    </lineage>
</organism>
<evidence type="ECO:0000256" key="3">
    <source>
        <dbReference type="ARBA" id="ARBA00010345"/>
    </source>
</evidence>
<evidence type="ECO:0000313" key="11">
    <source>
        <dbReference type="EMBL" id="WFC99822.1"/>
    </source>
</evidence>
<accession>A0AAJ6CGY7</accession>
<dbReference type="GO" id="GO:0005789">
    <property type="term" value="C:endoplasmic reticulum membrane"/>
    <property type="evidence" value="ECO:0007669"/>
    <property type="project" value="UniProtKB-SubCell"/>
</dbReference>
<evidence type="ECO:0000256" key="8">
    <source>
        <dbReference type="ARBA" id="ARBA00023136"/>
    </source>
</evidence>
<sequence length="249" mass="27969">MGPIELEKPVGWAAKGTYEDEIQRTWWERNDYANSEHADGKSSSSHQSLCHGPACEHTAVLLQLEASPTQEETTDIPIPLHIRYHSAHLVRRESTAENVKLNTSASSSIAWPSSFQNLVSEWKHNVAPRIQRWKGNEYQSVPILSPAGPKIFAACDTPPNPSQWQQIDSHELLPNSHAHLRPDLNVLLAPPRPLYSLVTPLEIMSENQMQIPVGDVSWYPAVQLLSMLAILYSTWRIMQSVQRAVKSTS</sequence>
<keyword evidence="5" id="KW-0812">Transmembrane</keyword>
<dbReference type="Proteomes" id="UP001219567">
    <property type="component" value="Chromosome 3"/>
</dbReference>
<evidence type="ECO:0000256" key="10">
    <source>
        <dbReference type="RuleBase" id="RU366056"/>
    </source>
</evidence>
<keyword evidence="7" id="KW-1133">Transmembrane helix</keyword>
<comment type="subcellular location">
    <subcellularLocation>
        <location evidence="1 10">Endoplasmic reticulum membrane</location>
        <topology evidence="1 10">Single-pass membrane protein</topology>
    </subcellularLocation>
</comment>
<evidence type="ECO:0000313" key="12">
    <source>
        <dbReference type="Proteomes" id="UP001219567"/>
    </source>
</evidence>
<keyword evidence="8" id="KW-0472">Membrane</keyword>
<dbReference type="EMBL" id="CP119945">
    <property type="protein sequence ID" value="WFC99822.1"/>
    <property type="molecule type" value="Genomic_DNA"/>
</dbReference>
<evidence type="ECO:0000256" key="6">
    <source>
        <dbReference type="ARBA" id="ARBA00022824"/>
    </source>
</evidence>
<evidence type="ECO:0000256" key="7">
    <source>
        <dbReference type="ARBA" id="ARBA00022989"/>
    </source>
</evidence>
<gene>
    <name evidence="11" type="ORF">MYAM1_002568</name>
</gene>
<keyword evidence="12" id="KW-1185">Reference proteome</keyword>
<evidence type="ECO:0000256" key="5">
    <source>
        <dbReference type="ARBA" id="ARBA00022692"/>
    </source>
</evidence>
<comment type="similarity">
    <text evidence="3 10">Belongs to the PIGX family.</text>
</comment>
<keyword evidence="4 10" id="KW-0337">GPI-anchor biosynthesis</keyword>
<keyword evidence="6 10" id="KW-0256">Endoplasmic reticulum</keyword>
<keyword evidence="9" id="KW-0325">Glycoprotein</keyword>
<dbReference type="AlphaFoldDB" id="A0AAJ6CGY7"/>
<evidence type="ECO:0000256" key="2">
    <source>
        <dbReference type="ARBA" id="ARBA00004687"/>
    </source>
</evidence>
<dbReference type="Pfam" id="PF08320">
    <property type="entry name" value="PIG-X"/>
    <property type="match status" value="1"/>
</dbReference>
<evidence type="ECO:0000256" key="9">
    <source>
        <dbReference type="ARBA" id="ARBA00023180"/>
    </source>
</evidence>